<sequence>MNLSKIVFLQTAISRLTSTNLKSFPNSKQKQGSCRQWIYSEK</sequence>
<proteinExistence type="predicted"/>
<name>A0A0A9FW07_ARUDO</name>
<reference evidence="1" key="2">
    <citation type="journal article" date="2015" name="Data Brief">
        <title>Shoot transcriptome of the giant reed, Arundo donax.</title>
        <authorList>
            <person name="Barrero R.A."/>
            <person name="Guerrero F.D."/>
            <person name="Moolhuijzen P."/>
            <person name="Goolsby J.A."/>
            <person name="Tidwell J."/>
            <person name="Bellgard S.E."/>
            <person name="Bellgard M.I."/>
        </authorList>
    </citation>
    <scope>NUCLEOTIDE SEQUENCE</scope>
    <source>
        <tissue evidence="1">Shoot tissue taken approximately 20 cm above the soil surface</tissue>
    </source>
</reference>
<evidence type="ECO:0000313" key="1">
    <source>
        <dbReference type="EMBL" id="JAE14491.1"/>
    </source>
</evidence>
<accession>A0A0A9FW07</accession>
<dbReference type="EMBL" id="GBRH01183405">
    <property type="protein sequence ID" value="JAE14491.1"/>
    <property type="molecule type" value="Transcribed_RNA"/>
</dbReference>
<dbReference type="AlphaFoldDB" id="A0A0A9FW07"/>
<reference evidence="1" key="1">
    <citation type="submission" date="2014-09" db="EMBL/GenBank/DDBJ databases">
        <authorList>
            <person name="Magalhaes I.L.F."/>
            <person name="Oliveira U."/>
            <person name="Santos F.R."/>
            <person name="Vidigal T.H.D.A."/>
            <person name="Brescovit A.D."/>
            <person name="Santos A.J."/>
        </authorList>
    </citation>
    <scope>NUCLEOTIDE SEQUENCE</scope>
    <source>
        <tissue evidence="1">Shoot tissue taken approximately 20 cm above the soil surface</tissue>
    </source>
</reference>
<organism evidence="1">
    <name type="scientific">Arundo donax</name>
    <name type="common">Giant reed</name>
    <name type="synonym">Donax arundinaceus</name>
    <dbReference type="NCBI Taxonomy" id="35708"/>
    <lineage>
        <taxon>Eukaryota</taxon>
        <taxon>Viridiplantae</taxon>
        <taxon>Streptophyta</taxon>
        <taxon>Embryophyta</taxon>
        <taxon>Tracheophyta</taxon>
        <taxon>Spermatophyta</taxon>
        <taxon>Magnoliopsida</taxon>
        <taxon>Liliopsida</taxon>
        <taxon>Poales</taxon>
        <taxon>Poaceae</taxon>
        <taxon>PACMAD clade</taxon>
        <taxon>Arundinoideae</taxon>
        <taxon>Arundineae</taxon>
        <taxon>Arundo</taxon>
    </lineage>
</organism>
<protein>
    <submittedName>
        <fullName evidence="1">Uncharacterized protein</fullName>
    </submittedName>
</protein>